<proteinExistence type="predicted"/>
<name>A0ACC3YY57_COLTU</name>
<evidence type="ECO:0000313" key="1">
    <source>
        <dbReference type="EMBL" id="KAL0936822.1"/>
    </source>
</evidence>
<dbReference type="Proteomes" id="UP000805649">
    <property type="component" value="Unassembled WGS sequence"/>
</dbReference>
<accession>A0ACC3YY57</accession>
<evidence type="ECO:0000313" key="2">
    <source>
        <dbReference type="Proteomes" id="UP000805649"/>
    </source>
</evidence>
<dbReference type="EMBL" id="VUJX02000005">
    <property type="protein sequence ID" value="KAL0936822.1"/>
    <property type="molecule type" value="Genomic_DNA"/>
</dbReference>
<gene>
    <name evidence="1" type="ORF">CTRU02_209038</name>
</gene>
<sequence length="349" mass="37721">MEHPTVAQSPPPDGGYGWTVAGACFVLNAFTWGATSSFGVYLSEYLLSRRFPDTKPLEFGFIDGLNFSCAMLVAPLVTHLTRKLGLHAVMIPECLVQSLGYAIASISAQPWHLYLTQGALVGFGIDLIVIPSTAVLSQWFSSRRSIANGISSAGSGAGGAAFTWGTAATIKSLGVHWALRITGLVAFTATLAATLFLGDRNKHIRPTQLAFDVALLRKKEVVLLLLWTFVHMFGYVTLLFSLSDFALSVGLSQQQATDIIGFLNFGTALGRPIVGIASDRFSRIATAGTLTFMCGMICFALWIPARSFAVTATFAVLCGAILGVFWMVRETFLKSLEDDIRIRFRKLTS</sequence>
<comment type="caution">
    <text evidence="1">The sequence shown here is derived from an EMBL/GenBank/DDBJ whole genome shotgun (WGS) entry which is preliminary data.</text>
</comment>
<reference evidence="1 2" key="1">
    <citation type="journal article" date="2020" name="Phytopathology">
        <title>Genome Sequence Resources of Colletotrichum truncatum, C. plurivorum, C. musicola, and C. sojae: Four Species Pathogenic to Soybean (Glycine max).</title>
        <authorList>
            <person name="Rogerio F."/>
            <person name="Boufleur T.R."/>
            <person name="Ciampi-Guillardi M."/>
            <person name="Sukno S.A."/>
            <person name="Thon M.R."/>
            <person name="Massola Junior N.S."/>
            <person name="Baroncelli R."/>
        </authorList>
    </citation>
    <scope>NUCLEOTIDE SEQUENCE [LARGE SCALE GENOMIC DNA]</scope>
    <source>
        <strain evidence="1 2">CMES1059</strain>
    </source>
</reference>
<organism evidence="1 2">
    <name type="scientific">Colletotrichum truncatum</name>
    <name type="common">Anthracnose fungus</name>
    <name type="synonym">Colletotrichum capsici</name>
    <dbReference type="NCBI Taxonomy" id="5467"/>
    <lineage>
        <taxon>Eukaryota</taxon>
        <taxon>Fungi</taxon>
        <taxon>Dikarya</taxon>
        <taxon>Ascomycota</taxon>
        <taxon>Pezizomycotina</taxon>
        <taxon>Sordariomycetes</taxon>
        <taxon>Hypocreomycetidae</taxon>
        <taxon>Glomerellales</taxon>
        <taxon>Glomerellaceae</taxon>
        <taxon>Colletotrichum</taxon>
        <taxon>Colletotrichum truncatum species complex</taxon>
    </lineage>
</organism>
<keyword evidence="2" id="KW-1185">Reference proteome</keyword>
<protein>
    <submittedName>
        <fullName evidence="1">Major facilitator superfamily transporter</fullName>
    </submittedName>
</protein>